<feature type="domain" description="Ig-like" evidence="9">
    <location>
        <begin position="139"/>
        <end position="235"/>
    </location>
</feature>
<dbReference type="GO" id="GO:0050839">
    <property type="term" value="F:cell adhesion molecule binding"/>
    <property type="evidence" value="ECO:0007669"/>
    <property type="project" value="TreeGrafter"/>
</dbReference>
<feature type="signal peptide" evidence="8">
    <location>
        <begin position="1"/>
        <end position="26"/>
    </location>
</feature>
<keyword evidence="7" id="KW-0812">Transmembrane</keyword>
<evidence type="ECO:0000256" key="4">
    <source>
        <dbReference type="ARBA" id="ARBA00023180"/>
    </source>
</evidence>
<dbReference type="GO" id="GO:0005911">
    <property type="term" value="C:cell-cell junction"/>
    <property type="evidence" value="ECO:0007669"/>
    <property type="project" value="TreeGrafter"/>
</dbReference>
<feature type="region of interest" description="Disordered" evidence="6">
    <location>
        <begin position="413"/>
        <end position="447"/>
    </location>
</feature>
<keyword evidence="3" id="KW-1015">Disulfide bond</keyword>
<dbReference type="Proteomes" id="UP000694866">
    <property type="component" value="Unplaced"/>
</dbReference>
<evidence type="ECO:0000256" key="7">
    <source>
        <dbReference type="SAM" id="Phobius"/>
    </source>
</evidence>
<dbReference type="Gene3D" id="2.60.40.10">
    <property type="entry name" value="Immunoglobulins"/>
    <property type="match status" value="2"/>
</dbReference>
<dbReference type="GO" id="GO:0098609">
    <property type="term" value="P:cell-cell adhesion"/>
    <property type="evidence" value="ECO:0007669"/>
    <property type="project" value="TreeGrafter"/>
</dbReference>
<dbReference type="PANTHER" id="PTHR11640">
    <property type="entry name" value="NEPHRIN"/>
    <property type="match status" value="1"/>
</dbReference>
<dbReference type="InterPro" id="IPR007110">
    <property type="entry name" value="Ig-like_dom"/>
</dbReference>
<dbReference type="InterPro" id="IPR036179">
    <property type="entry name" value="Ig-like_dom_sf"/>
</dbReference>
<organism evidence="10 11">
    <name type="scientific">Fopius arisanus</name>
    <dbReference type="NCBI Taxonomy" id="64838"/>
    <lineage>
        <taxon>Eukaryota</taxon>
        <taxon>Metazoa</taxon>
        <taxon>Ecdysozoa</taxon>
        <taxon>Arthropoda</taxon>
        <taxon>Hexapoda</taxon>
        <taxon>Insecta</taxon>
        <taxon>Pterygota</taxon>
        <taxon>Neoptera</taxon>
        <taxon>Endopterygota</taxon>
        <taxon>Hymenoptera</taxon>
        <taxon>Apocrita</taxon>
        <taxon>Ichneumonoidea</taxon>
        <taxon>Braconidae</taxon>
        <taxon>Opiinae</taxon>
        <taxon>Fopius</taxon>
    </lineage>
</organism>
<keyword evidence="7" id="KW-1133">Transmembrane helix</keyword>
<accession>A0A9R1THK2</accession>
<comment type="subcellular location">
    <subcellularLocation>
        <location evidence="1">Membrane</location>
        <topology evidence="1">Single-pass type I membrane protein</topology>
    </subcellularLocation>
</comment>
<keyword evidence="8" id="KW-0732">Signal</keyword>
<evidence type="ECO:0000256" key="5">
    <source>
        <dbReference type="ARBA" id="ARBA00023319"/>
    </source>
</evidence>
<dbReference type="PANTHER" id="PTHR11640:SF136">
    <property type="entry name" value="NEPHRIN"/>
    <property type="match status" value="1"/>
</dbReference>
<dbReference type="OrthoDB" id="6345017at2759"/>
<keyword evidence="2 7" id="KW-0472">Membrane</keyword>
<reference evidence="11" key="1">
    <citation type="submission" date="2025-08" db="UniProtKB">
        <authorList>
            <consortium name="RefSeq"/>
        </authorList>
    </citation>
    <scope>IDENTIFICATION</scope>
    <source>
        <strain evidence="11">USDA-PBARC FA_bdor</strain>
        <tissue evidence="11">Whole organism</tissue>
    </source>
</reference>
<dbReference type="InterPro" id="IPR013783">
    <property type="entry name" value="Ig-like_fold"/>
</dbReference>
<dbReference type="CTD" id="35097"/>
<protein>
    <submittedName>
        <fullName evidence="11">Fasciclin-3 isoform X1</fullName>
    </submittedName>
</protein>
<dbReference type="AlphaFoldDB" id="A0A9R1THK2"/>
<evidence type="ECO:0000259" key="9">
    <source>
        <dbReference type="PROSITE" id="PS50835"/>
    </source>
</evidence>
<keyword evidence="10" id="KW-1185">Reference proteome</keyword>
<evidence type="ECO:0000256" key="3">
    <source>
        <dbReference type="ARBA" id="ARBA00023157"/>
    </source>
</evidence>
<dbReference type="RefSeq" id="XP_011309470.1">
    <property type="nucleotide sequence ID" value="XM_011311168.1"/>
</dbReference>
<sequence>MERLRGNAKMILWSCFFVVVAVSAQGYNNPTVEVEPREKVVVKVGKPLRVMCRIGVPLAGCRVEIPGLAPIILKPNQPSDDGISYDGAGLETGQCGVTIANVKDSYHGDFKCALQPADSRSETIGSLKIIVAKPPPNRPELLLSQAPGERYKKGDRIEMSCSALAGRPSANVSLFLDNETLPRDNSRFAYNTNEDSMATVNASRILDWSDNGKYIRCVAEHIALDTPMEAHKQLQVYFPPQEQPTIERFGYVIGRAGIINATVYANPKPNFVWKVGDEEITEGRTDQSQRLQTTTARETRPGQWYVELKIDSVQKIDTEKFYVLEARNPEGTTKYHFRLSTSPVPEGFDLDAGFIIGIVVGILVLLLLISLIIFARATGRWCFAGGSSTRNIGESDIGDPAASIRLLRFHKPKTGDATSGQRSDTESAGRYSRSETDGGSGRPKRPRIMLSQLFKRNKDKVAGSDTDTMRTVVTVDDEKTPESGDVMQKNQTAEGGLVYAELDLTQREATPPRRVSEDKTEYAEILYTKTEKNNEEVTDKK</sequence>
<dbReference type="InterPro" id="IPR051275">
    <property type="entry name" value="Cell_adhesion_signaling"/>
</dbReference>
<evidence type="ECO:0000256" key="2">
    <source>
        <dbReference type="ARBA" id="ARBA00023136"/>
    </source>
</evidence>
<dbReference type="SUPFAM" id="SSF48726">
    <property type="entry name" value="Immunoglobulin"/>
    <property type="match status" value="2"/>
</dbReference>
<feature type="chain" id="PRO_5040218472" evidence="8">
    <location>
        <begin position="27"/>
        <end position="541"/>
    </location>
</feature>
<gene>
    <name evidence="11" type="primary">Fas3</name>
</gene>
<dbReference type="GO" id="GO:0005886">
    <property type="term" value="C:plasma membrane"/>
    <property type="evidence" value="ECO:0007669"/>
    <property type="project" value="TreeGrafter"/>
</dbReference>
<keyword evidence="4" id="KW-0325">Glycoprotein</keyword>
<name>A0A9R1THK2_9HYME</name>
<evidence type="ECO:0000313" key="11">
    <source>
        <dbReference type="RefSeq" id="XP_011309470.1"/>
    </source>
</evidence>
<evidence type="ECO:0000313" key="10">
    <source>
        <dbReference type="Proteomes" id="UP000694866"/>
    </source>
</evidence>
<feature type="transmembrane region" description="Helical" evidence="7">
    <location>
        <begin position="352"/>
        <end position="374"/>
    </location>
</feature>
<keyword evidence="5" id="KW-0393">Immunoglobulin domain</keyword>
<dbReference type="KEGG" id="fas:105270313"/>
<feature type="compositionally biased region" description="Basic and acidic residues" evidence="6">
    <location>
        <begin position="423"/>
        <end position="436"/>
    </location>
</feature>
<proteinExistence type="predicted"/>
<evidence type="ECO:0000256" key="1">
    <source>
        <dbReference type="ARBA" id="ARBA00004479"/>
    </source>
</evidence>
<dbReference type="PROSITE" id="PS50835">
    <property type="entry name" value="IG_LIKE"/>
    <property type="match status" value="1"/>
</dbReference>
<evidence type="ECO:0000256" key="8">
    <source>
        <dbReference type="SAM" id="SignalP"/>
    </source>
</evidence>
<evidence type="ECO:0000256" key="6">
    <source>
        <dbReference type="SAM" id="MobiDB-lite"/>
    </source>
</evidence>
<dbReference type="GeneID" id="105270313"/>